<name>A0AAE2CQK7_9LAMI</name>
<feature type="region of interest" description="Disordered" evidence="1">
    <location>
        <begin position="90"/>
        <end position="134"/>
    </location>
</feature>
<dbReference type="EMBL" id="JACGWO010000003">
    <property type="protein sequence ID" value="KAK4430863.1"/>
    <property type="molecule type" value="Genomic_DNA"/>
</dbReference>
<evidence type="ECO:0000256" key="1">
    <source>
        <dbReference type="SAM" id="MobiDB-lite"/>
    </source>
</evidence>
<sequence>MNTWSLLRTRDSQIYVTSAAGLGTSGSIVRCYSRTALSTPDRTLHMVPWLRAPLPVRSRQRTPSYATHPYDQRLSLPRFSGKRGADIFRNFKGDTTSGVAPTEDILGPTPPGSKVKGSLVTTGGAGMTKPPMRG</sequence>
<accession>A0AAE2CQK7</accession>
<gene>
    <name evidence="2" type="ORF">Salat_0848100</name>
</gene>
<evidence type="ECO:0000313" key="2">
    <source>
        <dbReference type="EMBL" id="KAK4430863.1"/>
    </source>
</evidence>
<keyword evidence="3" id="KW-1185">Reference proteome</keyword>
<evidence type="ECO:0000313" key="3">
    <source>
        <dbReference type="Proteomes" id="UP001293254"/>
    </source>
</evidence>
<reference evidence="2" key="1">
    <citation type="submission" date="2020-06" db="EMBL/GenBank/DDBJ databases">
        <authorList>
            <person name="Li T."/>
            <person name="Hu X."/>
            <person name="Zhang T."/>
            <person name="Song X."/>
            <person name="Zhang H."/>
            <person name="Dai N."/>
            <person name="Sheng W."/>
            <person name="Hou X."/>
            <person name="Wei L."/>
        </authorList>
    </citation>
    <scope>NUCLEOTIDE SEQUENCE</scope>
    <source>
        <strain evidence="2">3651</strain>
        <tissue evidence="2">Leaf</tissue>
    </source>
</reference>
<proteinExistence type="predicted"/>
<dbReference type="Proteomes" id="UP001293254">
    <property type="component" value="Unassembled WGS sequence"/>
</dbReference>
<dbReference type="AlphaFoldDB" id="A0AAE2CQK7"/>
<reference evidence="2" key="2">
    <citation type="journal article" date="2024" name="Plant">
        <title>Genomic evolution and insights into agronomic trait innovations of Sesamum species.</title>
        <authorList>
            <person name="Miao H."/>
            <person name="Wang L."/>
            <person name="Qu L."/>
            <person name="Liu H."/>
            <person name="Sun Y."/>
            <person name="Le M."/>
            <person name="Wang Q."/>
            <person name="Wei S."/>
            <person name="Zheng Y."/>
            <person name="Lin W."/>
            <person name="Duan Y."/>
            <person name="Cao H."/>
            <person name="Xiong S."/>
            <person name="Wang X."/>
            <person name="Wei L."/>
            <person name="Li C."/>
            <person name="Ma Q."/>
            <person name="Ju M."/>
            <person name="Zhao R."/>
            <person name="Li G."/>
            <person name="Mu C."/>
            <person name="Tian Q."/>
            <person name="Mei H."/>
            <person name="Zhang T."/>
            <person name="Gao T."/>
            <person name="Zhang H."/>
        </authorList>
    </citation>
    <scope>NUCLEOTIDE SEQUENCE</scope>
    <source>
        <strain evidence="2">3651</strain>
    </source>
</reference>
<protein>
    <submittedName>
        <fullName evidence="2">Uncharacterized protein</fullName>
    </submittedName>
</protein>
<comment type="caution">
    <text evidence="2">The sequence shown here is derived from an EMBL/GenBank/DDBJ whole genome shotgun (WGS) entry which is preliminary data.</text>
</comment>
<organism evidence="2 3">
    <name type="scientific">Sesamum alatum</name>
    <dbReference type="NCBI Taxonomy" id="300844"/>
    <lineage>
        <taxon>Eukaryota</taxon>
        <taxon>Viridiplantae</taxon>
        <taxon>Streptophyta</taxon>
        <taxon>Embryophyta</taxon>
        <taxon>Tracheophyta</taxon>
        <taxon>Spermatophyta</taxon>
        <taxon>Magnoliopsida</taxon>
        <taxon>eudicotyledons</taxon>
        <taxon>Gunneridae</taxon>
        <taxon>Pentapetalae</taxon>
        <taxon>asterids</taxon>
        <taxon>lamiids</taxon>
        <taxon>Lamiales</taxon>
        <taxon>Pedaliaceae</taxon>
        <taxon>Sesamum</taxon>
    </lineage>
</organism>